<reference evidence="6 9" key="4">
    <citation type="submission" date="2018-04" db="EMBL/GenBank/DDBJ databases">
        <title>Draft Genomic Sequencing Of Potential Extraintestinal Pathogenic Escherichia coli B8S56 Isolated from Retail Chicken Skin.</title>
        <authorList>
            <person name="Xu A."/>
            <person name="Tilman S."/>
            <person name="Wisser-Parker K."/>
            <person name="Scullen O.J."/>
            <person name="Sommers C."/>
        </authorList>
    </citation>
    <scope>NUCLEOTIDE SEQUENCE [LARGE SCALE GENOMIC DNA]</scope>
    <source>
        <strain evidence="6 9">B8S56</strain>
    </source>
</reference>
<evidence type="ECO:0000256" key="1">
    <source>
        <dbReference type="SAM" id="Phobius"/>
    </source>
</evidence>
<dbReference type="Proteomes" id="UP000245761">
    <property type="component" value="Unassembled WGS sequence"/>
</dbReference>
<keyword evidence="1" id="KW-0472">Membrane</keyword>
<reference evidence="3" key="5">
    <citation type="submission" date="2020-09" db="EMBL/GenBank/DDBJ databases">
        <authorList>
            <consortium name="NCBI Pathogen Detection Project"/>
        </authorList>
    </citation>
    <scope>NUCLEOTIDE SEQUENCE</scope>
    <source>
        <strain evidence="3">489-16</strain>
        <strain evidence="2">AMC_487</strain>
    </source>
</reference>
<gene>
    <name evidence="4" type="ORF">BK383_26910</name>
    <name evidence="5" type="ORF">BMT91_19870</name>
    <name evidence="6" type="ORF">DD762_19510</name>
    <name evidence="2" type="ORF">HJQ60_005671</name>
    <name evidence="3" type="ORF">IFC14_005029</name>
</gene>
<keyword evidence="1" id="KW-0812">Transmembrane</keyword>
<evidence type="ECO:0000313" key="2">
    <source>
        <dbReference type="EMBL" id="HAI5335495.1"/>
    </source>
</evidence>
<dbReference type="Proteomes" id="UP000188855">
    <property type="component" value="Unassembled WGS sequence"/>
</dbReference>
<evidence type="ECO:0000313" key="4">
    <source>
        <dbReference type="EMBL" id="OJR47268.1"/>
    </source>
</evidence>
<dbReference type="EMBL" id="QEMT01000039">
    <property type="protein sequence ID" value="PWH58692.1"/>
    <property type="molecule type" value="Genomic_DNA"/>
</dbReference>
<dbReference type="Proteomes" id="UP000184277">
    <property type="component" value="Unassembled WGS sequence"/>
</dbReference>
<dbReference type="EMBL" id="DABERK010000116">
    <property type="protein sequence ID" value="HAI5335495.1"/>
    <property type="molecule type" value="Genomic_DNA"/>
</dbReference>
<dbReference type="Proteomes" id="UP000859822">
    <property type="component" value="Unassembled WGS sequence"/>
</dbReference>
<comment type="caution">
    <text evidence="4">The sequence shown here is derived from an EMBL/GenBank/DDBJ whole genome shotgun (WGS) entry which is preliminary data.</text>
</comment>
<evidence type="ECO:0000313" key="6">
    <source>
        <dbReference type="EMBL" id="PWH58692.1"/>
    </source>
</evidence>
<dbReference type="EMBL" id="MPAF01000043">
    <property type="protein sequence ID" value="OOK25576.1"/>
    <property type="molecule type" value="Genomic_DNA"/>
</dbReference>
<protein>
    <submittedName>
        <fullName evidence="4">Iron(III) transporter permease</fullName>
    </submittedName>
</protein>
<dbReference type="Proteomes" id="UP000845800">
    <property type="component" value="Unassembled WGS sequence"/>
</dbReference>
<name>A0A0X5FC45_ECOLX</name>
<accession>A0A0X5FC45</accession>
<dbReference type="AlphaFoldDB" id="A0A0X5FC45"/>
<evidence type="ECO:0000313" key="7">
    <source>
        <dbReference type="Proteomes" id="UP000184277"/>
    </source>
</evidence>
<evidence type="ECO:0000313" key="5">
    <source>
        <dbReference type="EMBL" id="OOK25576.1"/>
    </source>
</evidence>
<keyword evidence="1" id="KW-1133">Transmembrane helix</keyword>
<feature type="transmembrane region" description="Helical" evidence="1">
    <location>
        <begin position="33"/>
        <end position="53"/>
    </location>
</feature>
<dbReference type="EMBL" id="DABUHV010000064">
    <property type="protein sequence ID" value="HAN4356428.1"/>
    <property type="molecule type" value="Genomic_DNA"/>
</dbReference>
<dbReference type="EMBL" id="MOKI01000085">
    <property type="protein sequence ID" value="OJR47268.1"/>
    <property type="molecule type" value="Genomic_DNA"/>
</dbReference>
<evidence type="ECO:0000313" key="8">
    <source>
        <dbReference type="Proteomes" id="UP000188855"/>
    </source>
</evidence>
<reference evidence="2" key="3">
    <citation type="journal article" date="2018" name="Genome Biol.">
        <title>SKESA: strategic k-mer extension for scrupulous assemblies.</title>
        <authorList>
            <person name="Souvorov A."/>
            <person name="Agarwala R."/>
            <person name="Lipman D.J."/>
        </authorList>
    </citation>
    <scope>NUCLEOTIDE SEQUENCE</scope>
    <source>
        <strain evidence="3">489-16</strain>
        <strain evidence="2">AMC_487</strain>
    </source>
</reference>
<reference evidence="4 7" key="1">
    <citation type="submission" date="2016-10" db="EMBL/GenBank/DDBJ databases">
        <title>Comprehensive resistome analysis reveals the prevalence of NDM and MCR-1 in Chinese poultry production.</title>
        <authorList>
            <person name="Wang Y."/>
            <person name="Zhang R."/>
            <person name="Li J."/>
            <person name="Wu Z."/>
            <person name="Wenjuan Y."/>
            <person name="Schwarz S."/>
            <person name="Tyrrell J."/>
            <person name="Zheng Y."/>
            <person name="Wang S."/>
            <person name="Shen Z."/>
            <person name="Liu Z."/>
            <person name="Lei L."/>
            <person name="Li M."/>
            <person name="Zhang Q."/>
            <person name="Wu C."/>
            <person name="Zhang Q."/>
            <person name="Wu Y."/>
            <person name="Walsh T."/>
            <person name="Shen J."/>
        </authorList>
    </citation>
    <scope>NUCLEOTIDE SEQUENCE [LARGE SCALE GENOMIC DNA]</scope>
    <source>
        <strain evidence="4 7">570</strain>
    </source>
</reference>
<proteinExistence type="predicted"/>
<evidence type="ECO:0000313" key="9">
    <source>
        <dbReference type="Proteomes" id="UP000245761"/>
    </source>
</evidence>
<reference evidence="5 8" key="2">
    <citation type="submission" date="2016-10" db="EMBL/GenBank/DDBJ databases">
        <title>Whole genome sequences of antibiotic resistant commensal Escherichia coli from healthy Australian adults.</title>
        <authorList>
            <person name="Moran R.A."/>
            <person name="Anantham S."/>
            <person name="Nigro S.J."/>
            <person name="Holt K.E."/>
            <person name="Hall R.M."/>
        </authorList>
    </citation>
    <scope>NUCLEOTIDE SEQUENCE [LARGE SCALE GENOMIC DNA]</scope>
    <source>
        <strain evidence="5 8">2.3-R4</strain>
    </source>
</reference>
<evidence type="ECO:0000313" key="3">
    <source>
        <dbReference type="EMBL" id="HAN4356428.1"/>
    </source>
</evidence>
<sequence length="60" mass="6446">MSSALLVFTDAMKELPVTLLYAEAARGTFEEGAISALMIVLAGTFPVILFVPAERLKSED</sequence>
<organism evidence="4 7">
    <name type="scientific">Escherichia coli</name>
    <dbReference type="NCBI Taxonomy" id="562"/>
    <lineage>
        <taxon>Bacteria</taxon>
        <taxon>Pseudomonadati</taxon>
        <taxon>Pseudomonadota</taxon>
        <taxon>Gammaproteobacteria</taxon>
        <taxon>Enterobacterales</taxon>
        <taxon>Enterobacteriaceae</taxon>
        <taxon>Escherichia</taxon>
    </lineage>
</organism>